<protein>
    <submittedName>
        <fullName evidence="1">Uncharacterized protein</fullName>
    </submittedName>
</protein>
<proteinExistence type="predicted"/>
<dbReference type="EMBL" id="AM980832">
    <property type="protein sequence ID" value="CAQ35228.1"/>
    <property type="molecule type" value="Genomic_DNA"/>
</dbReference>
<dbReference type="AlphaFoldDB" id="B2G3I6"/>
<organism evidence="1">
    <name type="scientific">Exiguobacterium arabatum</name>
    <dbReference type="NCBI Taxonomy" id="518693"/>
    <lineage>
        <taxon>Bacteria</taxon>
        <taxon>Bacillati</taxon>
        <taxon>Bacillota</taxon>
        <taxon>Bacilli</taxon>
        <taxon>Bacillales</taxon>
        <taxon>Bacillales Family XII. Incertae Sedis</taxon>
        <taxon>Exiguobacterium</taxon>
    </lineage>
</organism>
<sequence>MKKIVGGLMIPVLTLSLTTGIGSVQASENQSSVEKATEVKGNINIPAEEIVSLKEFLAIYNVDVVTQEKLINKLENGEIWDSLKPNVEPIDFIQNSDKAGNIEQIEIYADGSVAATTIEPTTVETFEATPSVPGMIQPMTVTPGTVTGGSGYKAYKKAQVRKNIGVADAYFYADFTLVQGGMDFIQRVYDYKLVGKGGTTTFTGLKITRAKETQDYKASAKLDFNFVAYDGLGSVSCWLKLFVGKDSYSSAYSY</sequence>
<keyword evidence="1" id="KW-0614">Plasmid</keyword>
<geneLocation type="plasmid" evidence="1">
    <name>pEspB</name>
</geneLocation>
<name>B2G3I6_9BACL</name>
<accession>B2G3I6</accession>
<evidence type="ECO:0000313" key="1">
    <source>
        <dbReference type="EMBL" id="CAQ35228.1"/>
    </source>
</evidence>
<reference evidence="1" key="1">
    <citation type="journal article" date="2009" name="Plasmid">
        <title>Bioinformatic and partial functional analysis of pEspA and pEspB, two plasmids from Exiguobacterium arabatum sp. nov. RFL1109.</title>
        <authorList>
            <person name="Jakubauskas A."/>
            <person name="Kriukiene E."/>
            <person name="Trinkunaite L."/>
            <person name="Sapranauskas R."/>
            <person name="Jurenaite-Urbanaviciene S."/>
            <person name="Lubys A."/>
        </authorList>
    </citation>
    <scope>NUCLEOTIDE SEQUENCE [LARGE SCALE GENOMIC DNA]</scope>
    <source>
        <strain evidence="1">RFL1109</strain>
        <plasmid evidence="1">pEspB</plasmid>
    </source>
</reference>
<dbReference type="RefSeq" id="WP_012390448.1">
    <property type="nucleotide sequence ID" value="NC_010608.1"/>
</dbReference>